<evidence type="ECO:0000256" key="3">
    <source>
        <dbReference type="SAM" id="Phobius"/>
    </source>
</evidence>
<feature type="transmembrane region" description="Helical" evidence="3">
    <location>
        <begin position="84"/>
        <end position="100"/>
    </location>
</feature>
<evidence type="ECO:0008006" key="6">
    <source>
        <dbReference type="Google" id="ProtNLM"/>
    </source>
</evidence>
<dbReference type="GO" id="GO:0005886">
    <property type="term" value="C:plasma membrane"/>
    <property type="evidence" value="ECO:0007669"/>
    <property type="project" value="TreeGrafter"/>
</dbReference>
<keyword evidence="3" id="KW-0812">Transmembrane</keyword>
<feature type="transmembrane region" description="Helical" evidence="3">
    <location>
        <begin position="59"/>
        <end position="78"/>
    </location>
</feature>
<feature type="transmembrane region" description="Helical" evidence="3">
    <location>
        <begin position="121"/>
        <end position="145"/>
    </location>
</feature>
<dbReference type="InterPro" id="IPR010920">
    <property type="entry name" value="LSM_dom_sf"/>
</dbReference>
<feature type="transmembrane region" description="Helical" evidence="3">
    <location>
        <begin position="310"/>
        <end position="328"/>
    </location>
</feature>
<dbReference type="PANTHER" id="PTHR31618">
    <property type="entry name" value="MECHANOSENSITIVE ION CHANNEL PROTEIN 5"/>
    <property type="match status" value="1"/>
</dbReference>
<accession>A0AAW1J4F0</accession>
<dbReference type="GO" id="GO:0050982">
    <property type="term" value="P:detection of mechanical stimulus"/>
    <property type="evidence" value="ECO:0007669"/>
    <property type="project" value="TreeGrafter"/>
</dbReference>
<dbReference type="SUPFAM" id="SSF50182">
    <property type="entry name" value="Sm-like ribonucleoproteins"/>
    <property type="match status" value="1"/>
</dbReference>
<reference evidence="4" key="1">
    <citation type="submission" date="2024-03" db="EMBL/GenBank/DDBJ databases">
        <title>WGS assembly of Saponaria officinalis var. Norfolk2.</title>
        <authorList>
            <person name="Jenkins J."/>
            <person name="Shu S."/>
            <person name="Grimwood J."/>
            <person name="Barry K."/>
            <person name="Goodstein D."/>
            <person name="Schmutz J."/>
            <person name="Leebens-Mack J."/>
            <person name="Osbourn A."/>
        </authorList>
    </citation>
    <scope>NUCLEOTIDE SEQUENCE [LARGE SCALE GENOMIC DNA]</scope>
    <source>
        <strain evidence="4">JIC</strain>
    </source>
</reference>
<dbReference type="GO" id="GO:0006820">
    <property type="term" value="P:monoatomic anion transport"/>
    <property type="evidence" value="ECO:0007669"/>
    <property type="project" value="TreeGrafter"/>
</dbReference>
<dbReference type="AlphaFoldDB" id="A0AAW1J4F0"/>
<feature type="transmembrane region" description="Helical" evidence="3">
    <location>
        <begin position="340"/>
        <end position="363"/>
    </location>
</feature>
<feature type="transmembrane region" description="Helical" evidence="3">
    <location>
        <begin position="165"/>
        <end position="189"/>
    </location>
</feature>
<evidence type="ECO:0000256" key="2">
    <source>
        <dbReference type="ARBA" id="ARBA00008017"/>
    </source>
</evidence>
<evidence type="ECO:0000256" key="1">
    <source>
        <dbReference type="ARBA" id="ARBA00004141"/>
    </source>
</evidence>
<comment type="similarity">
    <text evidence="2">Belongs to the MscS (TC 1.A.23) family.</text>
</comment>
<sequence>MTKQNSPEIQPTKHSKNNNHYTINIQNMASSSSSTSKTTPALRTPSYLRSIRSKRPSHFVLFILSTLTTFLNLLYHIFMFISTLLVFPFLLLALIAVRLLQLVRHGPGYDQAVKLKTLIRAWIRIATWLLLIATVTFWVVLLVLQHGFNLKHVTHNVGIDTVIKWVRLVCMVSGVYFVVLSLTGFLYLLPRIPLETSSSGIHVPESFTEIIECVFFLWVISEVMKRVSVVGGRRFHGLELERWVQVPILVLIGHDLITVTTHMVAWSTRRLVNRHLQPGVDTKSQWYLFVEELLPRQYLVYYTTGVRKSMSFILSSLLLLFTWVFYFGSRLIDAEHVIEFGKWSCFSLVICSILWLIKSCILLSWEARAIYDRLSSKILEAGEALYFLGVVGRAKFDVLGFLYKDRRCKDSEEENSTDTGLRRRHLIWLYIVTVLGLVSVEKHTSRADQEEECWDECSGGRKLMKMSVKKRKIVRDELLLLHKNGAQTLYNVQQVAQYVLAAKDTLSKEKFISGILSQFTTDDDNREILETIVEWKSNSNDASTSTSNGEETEKKESHFDDWDYFEKLLKNVHPSEQVSLLKIEAWMEKAHSKCLRLANTLKSAKEVVDCLNKIMSGIIVSATFIMWLLLTGLATTKVFVLIASPLLAATFIFGDTCKTLFQGIVFIYMVHPFDVGDLCVVHDKLRVVKAIGVWKTIFSKVDSVGTREEVIYPNAELAKEIVINHKTEFDWDNWDYYKEFDLGSSHGSNFQAQAIQLKLDIENHLKEKEGVYNLIPSSHRVAVLAVEEKMKIAIRLKYKIDNTGDIQDWTYINCLQQKHIVQAQFDLFMHNFLDKFK</sequence>
<comment type="subcellular location">
    <subcellularLocation>
        <location evidence="1">Membrane</location>
        <topology evidence="1">Multi-pass membrane protein</topology>
    </subcellularLocation>
</comment>
<comment type="caution">
    <text evidence="4">The sequence shown here is derived from an EMBL/GenBank/DDBJ whole genome shotgun (WGS) entry which is preliminary data.</text>
</comment>
<proteinExistence type="inferred from homology"/>
<dbReference type="Proteomes" id="UP001443914">
    <property type="component" value="Unassembled WGS sequence"/>
</dbReference>
<keyword evidence="3" id="KW-0472">Membrane</keyword>
<keyword evidence="5" id="KW-1185">Reference proteome</keyword>
<name>A0AAW1J4F0_SAPOF</name>
<dbReference type="InterPro" id="IPR016688">
    <property type="entry name" value="MscS-like_plants/fungi"/>
</dbReference>
<dbReference type="GO" id="GO:0008381">
    <property type="term" value="F:mechanosensitive monoatomic ion channel activity"/>
    <property type="evidence" value="ECO:0007669"/>
    <property type="project" value="TreeGrafter"/>
</dbReference>
<dbReference type="EMBL" id="JBDFQZ010000008">
    <property type="protein sequence ID" value="KAK9697979.1"/>
    <property type="molecule type" value="Genomic_DNA"/>
</dbReference>
<evidence type="ECO:0000313" key="5">
    <source>
        <dbReference type="Proteomes" id="UP001443914"/>
    </source>
</evidence>
<organism evidence="4 5">
    <name type="scientific">Saponaria officinalis</name>
    <name type="common">Common soapwort</name>
    <name type="synonym">Lychnis saponaria</name>
    <dbReference type="NCBI Taxonomy" id="3572"/>
    <lineage>
        <taxon>Eukaryota</taxon>
        <taxon>Viridiplantae</taxon>
        <taxon>Streptophyta</taxon>
        <taxon>Embryophyta</taxon>
        <taxon>Tracheophyta</taxon>
        <taxon>Spermatophyta</taxon>
        <taxon>Magnoliopsida</taxon>
        <taxon>eudicotyledons</taxon>
        <taxon>Gunneridae</taxon>
        <taxon>Pentapetalae</taxon>
        <taxon>Caryophyllales</taxon>
        <taxon>Caryophyllaceae</taxon>
        <taxon>Caryophylleae</taxon>
        <taxon>Saponaria</taxon>
    </lineage>
</organism>
<dbReference type="PANTHER" id="PTHR31618:SF7">
    <property type="entry name" value="MECHANOSENSITIVE ION CHANNEL PROTEIN"/>
    <property type="match status" value="1"/>
</dbReference>
<keyword evidence="3" id="KW-1133">Transmembrane helix</keyword>
<evidence type="ECO:0000313" key="4">
    <source>
        <dbReference type="EMBL" id="KAK9697979.1"/>
    </source>
</evidence>
<feature type="transmembrane region" description="Helical" evidence="3">
    <location>
        <begin position="610"/>
        <end position="630"/>
    </location>
</feature>
<protein>
    <recommendedName>
        <fullName evidence="6">Mechanosensitive ion channel protein</fullName>
    </recommendedName>
</protein>
<gene>
    <name evidence="4" type="ORF">RND81_08G074300</name>
</gene>